<dbReference type="Proteomes" id="UP000252100">
    <property type="component" value="Chromosome"/>
</dbReference>
<evidence type="ECO:0000259" key="1">
    <source>
        <dbReference type="Pfam" id="PF07561"/>
    </source>
</evidence>
<evidence type="ECO:0000313" key="3">
    <source>
        <dbReference type="Proteomes" id="UP000252100"/>
    </source>
</evidence>
<dbReference type="RefSeq" id="WP_114375178.1">
    <property type="nucleotide sequence ID" value="NZ_CP031092.1"/>
</dbReference>
<dbReference type="AlphaFoldDB" id="A0A345C2G2"/>
<dbReference type="EMBL" id="CP031092">
    <property type="protein sequence ID" value="AXF57393.1"/>
    <property type="molecule type" value="Genomic_DNA"/>
</dbReference>
<protein>
    <submittedName>
        <fullName evidence="2">DUF1540 domain-containing protein</fullName>
    </submittedName>
</protein>
<dbReference type="KEGG" id="rue:DT065_16315"/>
<reference evidence="2 3" key="1">
    <citation type="journal article" date="2018" name="J. Microbiol.">
        <title>Salicibibacter kimchii gen. nov., sp. nov., a moderately halophilic and alkalitolerant bacterium in the family Bacillaceae, isolated from kimchi.</title>
        <authorList>
            <person name="Jang J.Y."/>
            <person name="Oh Y.J."/>
            <person name="Lim S.K."/>
            <person name="Park H.K."/>
            <person name="Lee C."/>
            <person name="Kim J.Y."/>
            <person name="Lee M.A."/>
            <person name="Choi H.J."/>
        </authorList>
    </citation>
    <scope>NUCLEOTIDE SEQUENCE [LARGE SCALE GENOMIC DNA]</scope>
    <source>
        <strain evidence="2 3">NKC1-1</strain>
    </source>
</reference>
<proteinExistence type="predicted"/>
<evidence type="ECO:0000313" key="2">
    <source>
        <dbReference type="EMBL" id="AXF57393.1"/>
    </source>
</evidence>
<sequence length="52" mass="6018">MAQDVLCEVENCVHWAEGNRCQADRIYVVTNADDLTTEQTETDCKTFRPMEH</sequence>
<name>A0A345C2G2_9BACI</name>
<dbReference type="Pfam" id="PF07561">
    <property type="entry name" value="DUF1540"/>
    <property type="match status" value="1"/>
</dbReference>
<keyword evidence="3" id="KW-1185">Reference proteome</keyword>
<dbReference type="OrthoDB" id="1681234at2"/>
<accession>A0A345C2G2</accession>
<organism evidence="2 3">
    <name type="scientific">Salicibibacter kimchii</name>
    <dbReference type="NCBI Taxonomy" id="2099786"/>
    <lineage>
        <taxon>Bacteria</taxon>
        <taxon>Bacillati</taxon>
        <taxon>Bacillota</taxon>
        <taxon>Bacilli</taxon>
        <taxon>Bacillales</taxon>
        <taxon>Bacillaceae</taxon>
        <taxon>Salicibibacter</taxon>
    </lineage>
</organism>
<feature type="domain" description="DUF1540" evidence="1">
    <location>
        <begin position="5"/>
        <end position="47"/>
    </location>
</feature>
<dbReference type="InterPro" id="IPR011437">
    <property type="entry name" value="DUF1540"/>
</dbReference>
<gene>
    <name evidence="2" type="ORF">DT065_16315</name>
</gene>